<dbReference type="EMBL" id="MH908922">
    <property type="protein sequence ID" value="AYM54439.1"/>
    <property type="molecule type" value="Genomic_DNA"/>
</dbReference>
<dbReference type="PANTHER" id="PTHR34846">
    <property type="entry name" value="4-CARBOXYMUCONOLACTONE DECARBOXYLASE FAMILY PROTEIN (AFU_ORTHOLOGUE AFUA_6G11590)"/>
    <property type="match status" value="1"/>
</dbReference>
<accession>A0A3S5GYI4</accession>
<sequence length="156" mass="17226">MQARLKNPAVLLSDAMQPLVTLGKLAYTGKVPPKTLGLVHVRVSQINGCAACLDMHHRQDKATAAKGGEVDDRLLFVSAWREHPSFNEAERAALALAEAETRLADRADPVPDEVWNEAARHYDDQALATLVLFIGMVNLYNRLNVTTRQVPGKESW</sequence>
<evidence type="ECO:0000259" key="1">
    <source>
        <dbReference type="Pfam" id="PF02627"/>
    </source>
</evidence>
<dbReference type="Pfam" id="PF02627">
    <property type="entry name" value="CMD"/>
    <property type="match status" value="1"/>
</dbReference>
<dbReference type="GO" id="GO:0051920">
    <property type="term" value="F:peroxiredoxin activity"/>
    <property type="evidence" value="ECO:0007669"/>
    <property type="project" value="InterPro"/>
</dbReference>
<dbReference type="InterPro" id="IPR003779">
    <property type="entry name" value="CMD-like"/>
</dbReference>
<dbReference type="NCBIfam" id="TIGR00778">
    <property type="entry name" value="ahpD_dom"/>
    <property type="match status" value="1"/>
</dbReference>
<reference evidence="2" key="1">
    <citation type="journal article" date="2018" name="J. Ind. Microbiol. Biotechnol.">
        <title>Genome mining reveals uncommon alkylpyrones as type III PKS products from myxobacteria.</title>
        <authorList>
            <person name="Hug J.J."/>
            <person name="Panter F."/>
            <person name="Krug D."/>
            <person name="Muller R."/>
        </authorList>
    </citation>
    <scope>NUCLEOTIDE SEQUENCE</scope>
    <source>
        <strain evidence="2">MSr9315</strain>
    </source>
</reference>
<dbReference type="InterPro" id="IPR004675">
    <property type="entry name" value="AhpD_core"/>
</dbReference>
<dbReference type="InterPro" id="IPR029032">
    <property type="entry name" value="AhpD-like"/>
</dbReference>
<dbReference type="Gene3D" id="1.20.1290.10">
    <property type="entry name" value="AhpD-like"/>
    <property type="match status" value="1"/>
</dbReference>
<name>A0A3S5GYI4_9BACT</name>
<dbReference type="AlphaFoldDB" id="A0A3S5GYI4"/>
<dbReference type="SUPFAM" id="SSF69118">
    <property type="entry name" value="AhpD-like"/>
    <property type="match status" value="1"/>
</dbReference>
<feature type="domain" description="Carboxymuconolactone decarboxylase-like" evidence="1">
    <location>
        <begin position="21"/>
        <end position="99"/>
    </location>
</feature>
<evidence type="ECO:0000313" key="2">
    <source>
        <dbReference type="EMBL" id="AYM54439.1"/>
    </source>
</evidence>
<protein>
    <recommendedName>
        <fullName evidence="1">Carboxymuconolactone decarboxylase-like domain-containing protein</fullName>
    </recommendedName>
</protein>
<dbReference type="PANTHER" id="PTHR34846:SF7">
    <property type="entry name" value="BLL7811 PROTEIN"/>
    <property type="match status" value="1"/>
</dbReference>
<proteinExistence type="predicted"/>
<organism evidence="2">
    <name type="scientific">Phaselicystis flava</name>
    <dbReference type="NCBI Taxonomy" id="525924"/>
    <lineage>
        <taxon>Bacteria</taxon>
        <taxon>Pseudomonadati</taxon>
        <taxon>Myxococcota</taxon>
        <taxon>Polyangia</taxon>
        <taxon>Polyangiales</taxon>
        <taxon>Phaselicystidaceae</taxon>
        <taxon>Phaselicystis</taxon>
    </lineage>
</organism>